<dbReference type="EMBL" id="JADGJW010000423">
    <property type="protein sequence ID" value="KAJ3217509.1"/>
    <property type="molecule type" value="Genomic_DNA"/>
</dbReference>
<evidence type="ECO:0000259" key="2">
    <source>
        <dbReference type="Pfam" id="PF03109"/>
    </source>
</evidence>
<comment type="similarity">
    <text evidence="1">Belongs to the protein kinase superfamily. ADCK protein kinase family.</text>
</comment>
<comment type="caution">
    <text evidence="3">The sequence shown here is derived from an EMBL/GenBank/DDBJ whole genome shotgun (WGS) entry which is preliminary data.</text>
</comment>
<reference evidence="3" key="1">
    <citation type="submission" date="2020-05" db="EMBL/GenBank/DDBJ databases">
        <title>Phylogenomic resolution of chytrid fungi.</title>
        <authorList>
            <person name="Stajich J.E."/>
            <person name="Amses K."/>
            <person name="Simmons R."/>
            <person name="Seto K."/>
            <person name="Myers J."/>
            <person name="Bonds A."/>
            <person name="Quandt C.A."/>
            <person name="Barry K."/>
            <person name="Liu P."/>
            <person name="Grigoriev I."/>
            <person name="Longcore J.E."/>
            <person name="James T.Y."/>
        </authorList>
    </citation>
    <scope>NUCLEOTIDE SEQUENCE</scope>
    <source>
        <strain evidence="3">JEL0476</strain>
    </source>
</reference>
<dbReference type="AlphaFoldDB" id="A0AAD5TZE6"/>
<dbReference type="PANTHER" id="PTHR43173">
    <property type="entry name" value="ABC1 FAMILY PROTEIN"/>
    <property type="match status" value="1"/>
</dbReference>
<name>A0AAD5TZE6_9FUNG</name>
<keyword evidence="4" id="KW-1185">Reference proteome</keyword>
<evidence type="ECO:0000256" key="1">
    <source>
        <dbReference type="ARBA" id="ARBA00009670"/>
    </source>
</evidence>
<dbReference type="InterPro" id="IPR011009">
    <property type="entry name" value="Kinase-like_dom_sf"/>
</dbReference>
<accession>A0AAD5TZE6</accession>
<evidence type="ECO:0000313" key="3">
    <source>
        <dbReference type="EMBL" id="KAJ3217509.1"/>
    </source>
</evidence>
<dbReference type="PANTHER" id="PTHR43173:SF19">
    <property type="entry name" value="AARF DOMAIN-CONTAINING PROTEIN KINASE 1"/>
    <property type="match status" value="1"/>
</dbReference>
<organism evidence="3 4">
    <name type="scientific">Clydaea vesicula</name>
    <dbReference type="NCBI Taxonomy" id="447962"/>
    <lineage>
        <taxon>Eukaryota</taxon>
        <taxon>Fungi</taxon>
        <taxon>Fungi incertae sedis</taxon>
        <taxon>Chytridiomycota</taxon>
        <taxon>Chytridiomycota incertae sedis</taxon>
        <taxon>Chytridiomycetes</taxon>
        <taxon>Lobulomycetales</taxon>
        <taxon>Lobulomycetaceae</taxon>
        <taxon>Clydaea</taxon>
    </lineage>
</organism>
<dbReference type="GO" id="GO:0055088">
    <property type="term" value="P:lipid homeostasis"/>
    <property type="evidence" value="ECO:0007669"/>
    <property type="project" value="TreeGrafter"/>
</dbReference>
<dbReference type="GO" id="GO:0007005">
    <property type="term" value="P:mitochondrion organization"/>
    <property type="evidence" value="ECO:0007669"/>
    <property type="project" value="TreeGrafter"/>
</dbReference>
<dbReference type="InterPro" id="IPR051130">
    <property type="entry name" value="Mito_struct-func_regulator"/>
</dbReference>
<gene>
    <name evidence="3" type="ORF">HK099_005443</name>
</gene>
<dbReference type="InterPro" id="IPR004147">
    <property type="entry name" value="ABC1_dom"/>
</dbReference>
<dbReference type="Proteomes" id="UP001211065">
    <property type="component" value="Unassembled WGS sequence"/>
</dbReference>
<sequence>MSMFHKRAANNLLDLCLKNGGVYIKLGQHIASLQYLLPEEYTDTFRVLQDECTPSSMQEVENVFKSDAQLNMDDFFSQFNPDPIGVASLAQVHHAVLKNGQEVAVKIQHSSLDWFSKVDINTTVNLVFLVKKLFPDFEFTWLAEEIRESLPKELDFRMEAANCLKTEKFFEGDERFKVPAIYWSDRRILIMEYIKGGKINNPKFLSKHNINPESVSKTLHDMFFSMIFNVDDIQIHCDPHPGNIFVRPVKPKKHNILYRVLNYFSSTKANFQNFELVLLDHGLYRTLSKELKLNYAKLWNSILVGNDQLILENSLSLFKNSKSEMKKSRDGFDYHRLFASMLTGRSWDVISNKKLSGKRQKIEVKRVSEKIKSVGFFLAVSEVLAALPREILLLLKTNDLLRSGM</sequence>
<dbReference type="CDD" id="cd13969">
    <property type="entry name" value="ADCK1-like"/>
    <property type="match status" value="1"/>
</dbReference>
<dbReference type="Pfam" id="PF03109">
    <property type="entry name" value="ABC1"/>
    <property type="match status" value="1"/>
</dbReference>
<dbReference type="SUPFAM" id="SSF56112">
    <property type="entry name" value="Protein kinase-like (PK-like)"/>
    <property type="match status" value="1"/>
</dbReference>
<feature type="domain" description="ABC1 atypical kinase-like" evidence="2">
    <location>
        <begin position="48"/>
        <end position="312"/>
    </location>
</feature>
<proteinExistence type="inferred from homology"/>
<protein>
    <recommendedName>
        <fullName evidence="2">ABC1 atypical kinase-like domain-containing protein</fullName>
    </recommendedName>
</protein>
<dbReference type="GO" id="GO:0005743">
    <property type="term" value="C:mitochondrial inner membrane"/>
    <property type="evidence" value="ECO:0007669"/>
    <property type="project" value="TreeGrafter"/>
</dbReference>
<evidence type="ECO:0000313" key="4">
    <source>
        <dbReference type="Proteomes" id="UP001211065"/>
    </source>
</evidence>
<dbReference type="InterPro" id="IPR045307">
    <property type="entry name" value="ADCK1_dom"/>
</dbReference>